<reference evidence="2 3" key="1">
    <citation type="submission" date="2019-05" db="EMBL/GenBank/DDBJ databases">
        <title>Another draft genome of Portunus trituberculatus and its Hox gene families provides insights of decapod evolution.</title>
        <authorList>
            <person name="Jeong J.-H."/>
            <person name="Song I."/>
            <person name="Kim S."/>
            <person name="Choi T."/>
            <person name="Kim D."/>
            <person name="Ryu S."/>
            <person name="Kim W."/>
        </authorList>
    </citation>
    <scope>NUCLEOTIDE SEQUENCE [LARGE SCALE GENOMIC DNA]</scope>
    <source>
        <tissue evidence="2">Muscle</tissue>
    </source>
</reference>
<name>A0A5B7J4V0_PORTR</name>
<organism evidence="2 3">
    <name type="scientific">Portunus trituberculatus</name>
    <name type="common">Swimming crab</name>
    <name type="synonym">Neptunus trituberculatus</name>
    <dbReference type="NCBI Taxonomy" id="210409"/>
    <lineage>
        <taxon>Eukaryota</taxon>
        <taxon>Metazoa</taxon>
        <taxon>Ecdysozoa</taxon>
        <taxon>Arthropoda</taxon>
        <taxon>Crustacea</taxon>
        <taxon>Multicrustacea</taxon>
        <taxon>Malacostraca</taxon>
        <taxon>Eumalacostraca</taxon>
        <taxon>Eucarida</taxon>
        <taxon>Decapoda</taxon>
        <taxon>Pleocyemata</taxon>
        <taxon>Brachyura</taxon>
        <taxon>Eubrachyura</taxon>
        <taxon>Portunoidea</taxon>
        <taxon>Portunidae</taxon>
        <taxon>Portuninae</taxon>
        <taxon>Portunus</taxon>
    </lineage>
</organism>
<keyword evidence="1" id="KW-0472">Membrane</keyword>
<gene>
    <name evidence="2" type="ORF">E2C01_086817</name>
</gene>
<comment type="caution">
    <text evidence="2">The sequence shown here is derived from an EMBL/GenBank/DDBJ whole genome shotgun (WGS) entry which is preliminary data.</text>
</comment>
<keyword evidence="1" id="KW-1133">Transmembrane helix</keyword>
<feature type="transmembrane region" description="Helical" evidence="1">
    <location>
        <begin position="20"/>
        <end position="40"/>
    </location>
</feature>
<proteinExistence type="predicted"/>
<keyword evidence="3" id="KW-1185">Reference proteome</keyword>
<protein>
    <submittedName>
        <fullName evidence="2">Uncharacterized protein</fullName>
    </submittedName>
</protein>
<keyword evidence="1" id="KW-0812">Transmembrane</keyword>
<evidence type="ECO:0000313" key="2">
    <source>
        <dbReference type="EMBL" id="MPC91760.1"/>
    </source>
</evidence>
<evidence type="ECO:0000256" key="1">
    <source>
        <dbReference type="SAM" id="Phobius"/>
    </source>
</evidence>
<dbReference type="Proteomes" id="UP000324222">
    <property type="component" value="Unassembled WGS sequence"/>
</dbReference>
<sequence>MARHISRTHDLISRNIFFNVLKLVGFGRMMLSAVVAIYRVTQGVIGAEVMTATLGVR</sequence>
<dbReference type="AlphaFoldDB" id="A0A5B7J4V0"/>
<dbReference type="EMBL" id="VSRR010088852">
    <property type="protein sequence ID" value="MPC91760.1"/>
    <property type="molecule type" value="Genomic_DNA"/>
</dbReference>
<evidence type="ECO:0000313" key="3">
    <source>
        <dbReference type="Proteomes" id="UP000324222"/>
    </source>
</evidence>
<accession>A0A5B7J4V0</accession>